<feature type="transmembrane region" description="Helical" evidence="2">
    <location>
        <begin position="391"/>
        <end position="407"/>
    </location>
</feature>
<dbReference type="AlphaFoldDB" id="A0A8J5XPP6"/>
<feature type="transmembrane region" description="Helical" evidence="2">
    <location>
        <begin position="102"/>
        <end position="124"/>
    </location>
</feature>
<reference evidence="3" key="1">
    <citation type="submission" date="2021-05" db="EMBL/GenBank/DDBJ databases">
        <title>The genome of the haptophyte Pavlova lutheri (Diacronema luteri, Pavlovales) - a model for lipid biosynthesis in eukaryotic algae.</title>
        <authorList>
            <person name="Hulatt C.J."/>
            <person name="Posewitz M.C."/>
        </authorList>
    </citation>
    <scope>NUCLEOTIDE SEQUENCE</scope>
    <source>
        <strain evidence="3">NIVA-4/92</strain>
    </source>
</reference>
<evidence type="ECO:0000313" key="4">
    <source>
        <dbReference type="Proteomes" id="UP000751190"/>
    </source>
</evidence>
<keyword evidence="2" id="KW-0812">Transmembrane</keyword>
<evidence type="ECO:0000313" key="3">
    <source>
        <dbReference type="EMBL" id="KAG8463180.1"/>
    </source>
</evidence>
<name>A0A8J5XPP6_DIALT</name>
<sequence length="471" mass="47869">MAAHHPAVRDTDLQYAMESAYTSEAAAPTHARGGDAYSQSLDPPAISSFTENGDETARATANDGAEPNKLNAEESAALRSFLAGGDESGEGVVLDWGVVLPLAQACCLALAFVVVIAGLTTATWKVGTAVGGHRASVGLTKLVLLDVAPKSAGTFRLTDVCKGLALSGAVAGASNAAAMGAANATSGTSARAAAAAAAAAAEAAAAALGSPMDPDMACAFARAGAAVNGLAGTALALLLALALTNIYFAFAARGTFAPLQPFIRPLETHLARLPPAARDLLPAVGWAASLFFLALALVIFGSAAPAGVGVGAAPLGLSFGAVRLGALFVCLGAGVYATSLSEIWRTELLAGISVVVAKWRALTDRPAKVLVGVLYASIVLHLLLWTRAVDWAVTLPCLGIVALLFHHTKSAMAFCVLTSLCLFFEVVDVSADGYGLAKGAVWLQVITWLLMATQLGALGGMVQLRIRHAQN</sequence>
<keyword evidence="2" id="KW-0472">Membrane</keyword>
<evidence type="ECO:0000256" key="1">
    <source>
        <dbReference type="SAM" id="MobiDB-lite"/>
    </source>
</evidence>
<keyword evidence="2" id="KW-1133">Transmembrane helix</keyword>
<feature type="transmembrane region" description="Helical" evidence="2">
    <location>
        <begin position="414"/>
        <end position="435"/>
    </location>
</feature>
<keyword evidence="4" id="KW-1185">Reference proteome</keyword>
<proteinExistence type="predicted"/>
<feature type="transmembrane region" description="Helical" evidence="2">
    <location>
        <begin position="315"/>
        <end position="337"/>
    </location>
</feature>
<feature type="transmembrane region" description="Helical" evidence="2">
    <location>
        <begin position="230"/>
        <end position="250"/>
    </location>
</feature>
<accession>A0A8J5XPP6</accession>
<feature type="transmembrane region" description="Helical" evidence="2">
    <location>
        <begin position="283"/>
        <end position="303"/>
    </location>
</feature>
<organism evidence="3 4">
    <name type="scientific">Diacronema lutheri</name>
    <name type="common">Unicellular marine alga</name>
    <name type="synonym">Monochrysis lutheri</name>
    <dbReference type="NCBI Taxonomy" id="2081491"/>
    <lineage>
        <taxon>Eukaryota</taxon>
        <taxon>Haptista</taxon>
        <taxon>Haptophyta</taxon>
        <taxon>Pavlovophyceae</taxon>
        <taxon>Pavlovales</taxon>
        <taxon>Pavlovaceae</taxon>
        <taxon>Diacronema</taxon>
    </lineage>
</organism>
<dbReference type="OrthoDB" id="10612067at2759"/>
<evidence type="ECO:0000256" key="2">
    <source>
        <dbReference type="SAM" id="Phobius"/>
    </source>
</evidence>
<dbReference type="Proteomes" id="UP000751190">
    <property type="component" value="Unassembled WGS sequence"/>
</dbReference>
<gene>
    <name evidence="3" type="ORF">KFE25_011177</name>
</gene>
<feature type="transmembrane region" description="Helical" evidence="2">
    <location>
        <begin position="441"/>
        <end position="462"/>
    </location>
</feature>
<dbReference type="EMBL" id="JAGTXO010000017">
    <property type="protein sequence ID" value="KAG8463180.1"/>
    <property type="molecule type" value="Genomic_DNA"/>
</dbReference>
<comment type="caution">
    <text evidence="3">The sequence shown here is derived from an EMBL/GenBank/DDBJ whole genome shotgun (WGS) entry which is preliminary data.</text>
</comment>
<protein>
    <submittedName>
        <fullName evidence="3">Uncharacterized protein</fullName>
    </submittedName>
</protein>
<feature type="region of interest" description="Disordered" evidence="1">
    <location>
        <begin position="42"/>
        <end position="69"/>
    </location>
</feature>
<feature type="compositionally biased region" description="Polar residues" evidence="1">
    <location>
        <begin position="42"/>
        <end position="51"/>
    </location>
</feature>